<dbReference type="FunFam" id="3.20.20.80:FF:000012">
    <property type="entry name" value="Mannan endo-1,4-beta-mannosidase 6"/>
    <property type="match status" value="1"/>
</dbReference>
<dbReference type="AlphaFoldDB" id="A0A834ZLY1"/>
<keyword evidence="4" id="KW-0378">Hydrolase</keyword>
<accession>A0A834ZLY1</accession>
<evidence type="ECO:0000256" key="1">
    <source>
        <dbReference type="ARBA" id="ARBA00001678"/>
    </source>
</evidence>
<proteinExistence type="inferred from homology"/>
<comment type="caution">
    <text evidence="7">The sequence shown here is derived from an EMBL/GenBank/DDBJ whole genome shotgun (WGS) entry which is preliminary data.</text>
</comment>
<dbReference type="OMA" id="TWISEMA"/>
<dbReference type="EC" id="3.2.1.78" evidence="3"/>
<evidence type="ECO:0000256" key="5">
    <source>
        <dbReference type="ARBA" id="ARBA00023295"/>
    </source>
</evidence>
<dbReference type="PANTHER" id="PTHR31451:SF51">
    <property type="entry name" value="MANNAN ENDO-1,4-BETA-MANNOSIDASE 6"/>
    <property type="match status" value="1"/>
</dbReference>
<name>A0A834ZLY1_TETSI</name>
<comment type="similarity">
    <text evidence="2">Belongs to the glycosyl hydrolase 5 (cellulase A) family.</text>
</comment>
<evidence type="ECO:0000256" key="4">
    <source>
        <dbReference type="ARBA" id="ARBA00022801"/>
    </source>
</evidence>
<dbReference type="Gene3D" id="3.20.20.80">
    <property type="entry name" value="Glycosidases"/>
    <property type="match status" value="1"/>
</dbReference>
<dbReference type="OrthoDB" id="406631at2759"/>
<evidence type="ECO:0000259" key="6">
    <source>
        <dbReference type="Pfam" id="PF26410"/>
    </source>
</evidence>
<dbReference type="PANTHER" id="PTHR31451">
    <property type="match status" value="1"/>
</dbReference>
<dbReference type="InterPro" id="IPR017853">
    <property type="entry name" value="GH"/>
</dbReference>
<sequence>MEPQWRERRVYPLLGILSVAALLYMNLGDKFRFPILWQPKMSFVGTNSTHFVINGDAGEQSVVYINGWNSYWLMEESVWSPSRARVSKMLRRGAQMGMTVCRTWAFSDGNGPNALQISPGVFNEKVFQGLDFAIVEARRQRIRLILSLVNNLNAFGGKAQYVRWAQEAGVNVSSSTDSFFAHPTIKGYYKEYIKAIVTRKNSLSGIKYSEEPAIFAWELMNEPRCASSSSAPVLQTWIAEMAAFIKSLDQKHLVTVGLEGFYGLEATERSEVNPGEWAASLGSDFIQNSAIKNIDFASVHAYPDSWIPHAALEAKANYLSHWVDSHVSDGEYVLKKPVLFTEFGSSLHIKKQGIYDRDFLLKTVYDKIYDSAKKRQAGAGVLIWQLLVEGMEEYGDQFSLVAWEHPSTYELIIEQSCRLLNIFTKGETNRKVHRGNPCFGRIS</sequence>
<dbReference type="Proteomes" id="UP000655225">
    <property type="component" value="Unassembled WGS sequence"/>
</dbReference>
<dbReference type="SUPFAM" id="SSF51445">
    <property type="entry name" value="(Trans)glycosidases"/>
    <property type="match status" value="1"/>
</dbReference>
<evidence type="ECO:0000313" key="7">
    <source>
        <dbReference type="EMBL" id="KAF8409646.1"/>
    </source>
</evidence>
<evidence type="ECO:0000313" key="8">
    <source>
        <dbReference type="Proteomes" id="UP000655225"/>
    </source>
</evidence>
<dbReference type="Pfam" id="PF26410">
    <property type="entry name" value="GH5_mannosidase"/>
    <property type="match status" value="1"/>
</dbReference>
<dbReference type="GO" id="GO:0000272">
    <property type="term" value="P:polysaccharide catabolic process"/>
    <property type="evidence" value="ECO:0007669"/>
    <property type="project" value="InterPro"/>
</dbReference>
<dbReference type="EMBL" id="JABCRI010000003">
    <property type="protein sequence ID" value="KAF8409646.1"/>
    <property type="molecule type" value="Genomic_DNA"/>
</dbReference>
<gene>
    <name evidence="7" type="ORF">HHK36_005724</name>
</gene>
<organism evidence="7 8">
    <name type="scientific">Tetracentron sinense</name>
    <name type="common">Spur-leaf</name>
    <dbReference type="NCBI Taxonomy" id="13715"/>
    <lineage>
        <taxon>Eukaryota</taxon>
        <taxon>Viridiplantae</taxon>
        <taxon>Streptophyta</taxon>
        <taxon>Embryophyta</taxon>
        <taxon>Tracheophyta</taxon>
        <taxon>Spermatophyta</taxon>
        <taxon>Magnoliopsida</taxon>
        <taxon>Trochodendrales</taxon>
        <taxon>Trochodendraceae</taxon>
        <taxon>Tetracentron</taxon>
    </lineage>
</organism>
<dbReference type="InterPro" id="IPR001547">
    <property type="entry name" value="Glyco_hydro_5"/>
</dbReference>
<evidence type="ECO:0000256" key="3">
    <source>
        <dbReference type="ARBA" id="ARBA00012706"/>
    </source>
</evidence>
<dbReference type="GO" id="GO:0016985">
    <property type="term" value="F:mannan endo-1,4-beta-mannosidase activity"/>
    <property type="evidence" value="ECO:0007669"/>
    <property type="project" value="UniProtKB-EC"/>
</dbReference>
<keyword evidence="8" id="KW-1185">Reference proteome</keyword>
<reference evidence="7 8" key="1">
    <citation type="submission" date="2020-04" db="EMBL/GenBank/DDBJ databases">
        <title>Plant Genome Project.</title>
        <authorList>
            <person name="Zhang R.-G."/>
        </authorList>
    </citation>
    <scope>NUCLEOTIDE SEQUENCE [LARGE SCALE GENOMIC DNA]</scope>
    <source>
        <strain evidence="7">YNK0</strain>
        <tissue evidence="7">Leaf</tissue>
    </source>
</reference>
<comment type="catalytic activity">
    <reaction evidence="1">
        <text>Random hydrolysis of (1-&gt;4)-beta-D-mannosidic linkages in mannans, galactomannans and glucomannans.</text>
        <dbReference type="EC" id="3.2.1.78"/>
    </reaction>
</comment>
<dbReference type="InterPro" id="IPR045053">
    <property type="entry name" value="MAN-like"/>
</dbReference>
<evidence type="ECO:0000256" key="2">
    <source>
        <dbReference type="ARBA" id="ARBA00005641"/>
    </source>
</evidence>
<keyword evidence="5" id="KW-0326">Glycosidase</keyword>
<protein>
    <recommendedName>
        <fullName evidence="3">mannan endo-1,4-beta-mannosidase</fullName>
        <ecNumber evidence="3">3.2.1.78</ecNumber>
    </recommendedName>
</protein>
<feature type="domain" description="Glycoside hydrolase family 5" evidence="6">
    <location>
        <begin position="42"/>
        <end position="385"/>
    </location>
</feature>